<accession>A0A9N9QD34</accession>
<name>A0A9N9QD34_9HELO</name>
<protein>
    <submittedName>
        <fullName evidence="1">Uncharacterized protein</fullName>
    </submittedName>
</protein>
<proteinExistence type="predicted"/>
<dbReference type="EMBL" id="CAJVRM010000709">
    <property type="protein sequence ID" value="CAG8983086.1"/>
    <property type="molecule type" value="Genomic_DNA"/>
</dbReference>
<evidence type="ECO:0000313" key="2">
    <source>
        <dbReference type="Proteomes" id="UP000701801"/>
    </source>
</evidence>
<gene>
    <name evidence="1" type="ORF">HYALB_00006114</name>
</gene>
<organism evidence="1 2">
    <name type="scientific">Hymenoscyphus albidus</name>
    <dbReference type="NCBI Taxonomy" id="595503"/>
    <lineage>
        <taxon>Eukaryota</taxon>
        <taxon>Fungi</taxon>
        <taxon>Dikarya</taxon>
        <taxon>Ascomycota</taxon>
        <taxon>Pezizomycotina</taxon>
        <taxon>Leotiomycetes</taxon>
        <taxon>Helotiales</taxon>
        <taxon>Helotiaceae</taxon>
        <taxon>Hymenoscyphus</taxon>
    </lineage>
</organism>
<comment type="caution">
    <text evidence="1">The sequence shown here is derived from an EMBL/GenBank/DDBJ whole genome shotgun (WGS) entry which is preliminary data.</text>
</comment>
<dbReference type="Proteomes" id="UP000701801">
    <property type="component" value="Unassembled WGS sequence"/>
</dbReference>
<keyword evidence="2" id="KW-1185">Reference proteome</keyword>
<reference evidence="1" key="1">
    <citation type="submission" date="2021-07" db="EMBL/GenBank/DDBJ databases">
        <authorList>
            <person name="Durling M."/>
        </authorList>
    </citation>
    <scope>NUCLEOTIDE SEQUENCE</scope>
</reference>
<dbReference type="AlphaFoldDB" id="A0A9N9QD34"/>
<evidence type="ECO:0000313" key="1">
    <source>
        <dbReference type="EMBL" id="CAG8983086.1"/>
    </source>
</evidence>
<sequence length="242" mass="26475">MAAGVLGERLLREVQGEEGSLEDLLTTLRTHHPSQTTLLPAPLTQLLTHHNQTNPTKTKTLTLSGSYTPLINHLILTLLTPAQPTTIAILDLTHRFSPSHLVSALGVEELRHIHVFYPTPETLRGVMEGLEGYMVDGSHASKGREWRGVFVIGGPPPGVLGVGEGKMGGASMIRSEEMLRVGTSWRGWLRVEREVVKTFGKGISVEEAWEESMGMGMGMGTGRNSEGELRWRAVCGEGVYRF</sequence>
<dbReference type="OrthoDB" id="3596146at2759"/>